<dbReference type="PANTHER" id="PTHR43701:SF5">
    <property type="entry name" value="MEMBRANE TRANSPORTER PROTEIN-RELATED"/>
    <property type="match status" value="1"/>
</dbReference>
<feature type="transmembrane region" description="Helical" evidence="5">
    <location>
        <begin position="104"/>
        <end position="121"/>
    </location>
</feature>
<keyword evidence="5" id="KW-1003">Cell membrane</keyword>
<keyword evidence="4 5" id="KW-0472">Membrane</keyword>
<name>M7NPM8_9BACT</name>
<feature type="transmembrane region" description="Helical" evidence="5">
    <location>
        <begin position="133"/>
        <end position="166"/>
    </location>
</feature>
<feature type="transmembrane region" description="Helical" evidence="5">
    <location>
        <begin position="53"/>
        <end position="71"/>
    </location>
</feature>
<dbReference type="RefSeq" id="WP_009194591.1">
    <property type="nucleotide sequence ID" value="NZ_AODQ01000020.1"/>
</dbReference>
<dbReference type="OrthoDB" id="560496at2"/>
<protein>
    <recommendedName>
        <fullName evidence="5">Probable membrane transporter protein</fullName>
    </recommendedName>
</protein>
<reference evidence="6 7" key="1">
    <citation type="journal article" date="2013" name="Genome Announc.">
        <title>Draft Genome Sequence of Cesiribacter andamanensis Strain AMV16T, Isolated from a Soil Sample from a Mud Volcano in the Andaman Islands, India.</title>
        <authorList>
            <person name="Shivaji S."/>
            <person name="Ara S."/>
            <person name="Begum Z."/>
            <person name="Srinivas T.N."/>
            <person name="Singh A."/>
            <person name="Kumar Pinnaka A."/>
        </authorList>
    </citation>
    <scope>NUCLEOTIDE SEQUENCE [LARGE SCALE GENOMIC DNA]</scope>
    <source>
        <strain evidence="6 7">AMV16</strain>
    </source>
</reference>
<dbReference type="Proteomes" id="UP000011910">
    <property type="component" value="Unassembled WGS sequence"/>
</dbReference>
<feature type="transmembrane region" description="Helical" evidence="5">
    <location>
        <begin position="12"/>
        <end position="41"/>
    </location>
</feature>
<feature type="transmembrane region" description="Helical" evidence="5">
    <location>
        <begin position="203"/>
        <end position="222"/>
    </location>
</feature>
<accession>M7NPM8</accession>
<dbReference type="PATRIC" id="fig|1279009.4.peg.1202"/>
<dbReference type="PANTHER" id="PTHR43701">
    <property type="entry name" value="MEMBRANE TRANSPORTER PROTEIN MJ0441-RELATED"/>
    <property type="match status" value="1"/>
</dbReference>
<proteinExistence type="inferred from homology"/>
<gene>
    <name evidence="6" type="ORF">ADICEAN_01191</name>
</gene>
<evidence type="ECO:0000313" key="6">
    <source>
        <dbReference type="EMBL" id="EMR03670.1"/>
    </source>
</evidence>
<dbReference type="GO" id="GO:0005886">
    <property type="term" value="C:plasma membrane"/>
    <property type="evidence" value="ECO:0007669"/>
    <property type="project" value="UniProtKB-SubCell"/>
</dbReference>
<feature type="transmembrane region" description="Helical" evidence="5">
    <location>
        <begin position="77"/>
        <end position="97"/>
    </location>
</feature>
<comment type="subcellular location">
    <subcellularLocation>
        <location evidence="5">Cell membrane</location>
        <topology evidence="5">Multi-pass membrane protein</topology>
    </subcellularLocation>
    <subcellularLocation>
        <location evidence="1">Membrane</location>
        <topology evidence="1">Multi-pass membrane protein</topology>
    </subcellularLocation>
</comment>
<evidence type="ECO:0000256" key="1">
    <source>
        <dbReference type="ARBA" id="ARBA00004141"/>
    </source>
</evidence>
<dbReference type="AlphaFoldDB" id="M7NPM8"/>
<dbReference type="InterPro" id="IPR002781">
    <property type="entry name" value="TM_pro_TauE-like"/>
</dbReference>
<dbReference type="EMBL" id="AODQ01000020">
    <property type="protein sequence ID" value="EMR03670.1"/>
    <property type="molecule type" value="Genomic_DNA"/>
</dbReference>
<keyword evidence="2 5" id="KW-0812">Transmembrane</keyword>
<sequence>MSALSPELELLFYGLLFVVAFLYAAVGHGGASGYLALMALFSLSPEVMRPSALLLNIFVSLIAFLQYYRWVVFRWRLLWALAALAIPAAFLGGLISLDAGLYKQLLGLFLLFPIIRFAGFMPKEAAEKKEVSLPLALLLGAGIGFFSGLIGIGGGIILSPLLLLLAWAGMKETAAISALFITLNSIAGLLGNAAGGLQFSPEILYFVAIAVAGGALGAYLGARYFSGLLLKRMLALVLIIACAKLLLT</sequence>
<comment type="caution">
    <text evidence="6">The sequence shown here is derived from an EMBL/GenBank/DDBJ whole genome shotgun (WGS) entry which is preliminary data.</text>
</comment>
<organism evidence="6 7">
    <name type="scientific">Cesiribacter andamanensis AMV16</name>
    <dbReference type="NCBI Taxonomy" id="1279009"/>
    <lineage>
        <taxon>Bacteria</taxon>
        <taxon>Pseudomonadati</taxon>
        <taxon>Bacteroidota</taxon>
        <taxon>Cytophagia</taxon>
        <taxon>Cytophagales</taxon>
        <taxon>Cesiribacteraceae</taxon>
        <taxon>Cesiribacter</taxon>
    </lineage>
</organism>
<evidence type="ECO:0000313" key="7">
    <source>
        <dbReference type="Proteomes" id="UP000011910"/>
    </source>
</evidence>
<dbReference type="InterPro" id="IPR051598">
    <property type="entry name" value="TSUP/Inactive_protease-like"/>
</dbReference>
<evidence type="ECO:0000256" key="4">
    <source>
        <dbReference type="ARBA" id="ARBA00023136"/>
    </source>
</evidence>
<evidence type="ECO:0000256" key="2">
    <source>
        <dbReference type="ARBA" id="ARBA00022692"/>
    </source>
</evidence>
<feature type="transmembrane region" description="Helical" evidence="5">
    <location>
        <begin position="178"/>
        <end position="197"/>
    </location>
</feature>
<comment type="similarity">
    <text evidence="5">Belongs to the 4-toluene sulfonate uptake permease (TSUP) (TC 2.A.102) family.</text>
</comment>
<dbReference type="STRING" id="1279009.ADICEAN_01191"/>
<evidence type="ECO:0000256" key="5">
    <source>
        <dbReference type="RuleBase" id="RU363041"/>
    </source>
</evidence>
<dbReference type="eggNOG" id="COG0730">
    <property type="taxonomic scope" value="Bacteria"/>
</dbReference>
<dbReference type="Pfam" id="PF01925">
    <property type="entry name" value="TauE"/>
    <property type="match status" value="1"/>
</dbReference>
<keyword evidence="7" id="KW-1185">Reference proteome</keyword>
<keyword evidence="3 5" id="KW-1133">Transmembrane helix</keyword>
<evidence type="ECO:0000256" key="3">
    <source>
        <dbReference type="ARBA" id="ARBA00022989"/>
    </source>
</evidence>